<name>A0A2C9UIU1_MANES</name>
<protein>
    <recommendedName>
        <fullName evidence="5">Protein kinase domain-containing protein</fullName>
    </recommendedName>
</protein>
<dbReference type="InterPro" id="IPR000719">
    <property type="entry name" value="Prot_kinase_dom"/>
</dbReference>
<evidence type="ECO:0000313" key="6">
    <source>
        <dbReference type="EMBL" id="OAY30212.1"/>
    </source>
</evidence>
<dbReference type="GO" id="GO:0004674">
    <property type="term" value="F:protein serine/threonine kinase activity"/>
    <property type="evidence" value="ECO:0007669"/>
    <property type="project" value="UniProtKB-KW"/>
</dbReference>
<dbReference type="PROSITE" id="PS50011">
    <property type="entry name" value="PROTEIN_KINASE_DOM"/>
    <property type="match status" value="1"/>
</dbReference>
<dbReference type="Pfam" id="PF07714">
    <property type="entry name" value="PK_Tyr_Ser-Thr"/>
    <property type="match status" value="1"/>
</dbReference>
<dbReference type="GO" id="GO:0004672">
    <property type="term" value="F:protein kinase activity"/>
    <property type="evidence" value="ECO:0000318"/>
    <property type="project" value="GO_Central"/>
</dbReference>
<sequence>MDSEVIIVAVDASKEITDYALEWTFRNVTKAMDSLTILALLPCPRPPSSANHLLSCLLRKWGFGDRDKVKNASDYNGFNKTVQQDSFRRINNVCMQMMQQLCLSHDKQVHTQVKIVADAQLGAVATEARELEANWVILDRCLKKEGDFCLKQLTCNIVIIDHAIPKLLSAVNPLAGKRLSVSAMTRSSLGIESTVFNSESLSSKGKEQFYKAGSPSTIKSRSHAPILHLNSDYFHQEVEVQTTFSPSTSYAQSDLIHNESAFKIGDPLDGKIKRSSGLLKTKFDMETPNVIKATQTVSVPTRRSIDSPRLLRKPESPNQLNNRNYCMIIPGEEKPAFPSSPTFQRISSIRKAMPLSIKHPPTPPPLCSICKHKAPIFGKATRKFSYREIESATDGFSRDNLLADGGYGSVYKGILSDGQVVAVKQYKAFSAQGASEFCSEVEILSCAQHRNLVMLVGYCIEREWLLIYEFACNGSLDKHLYGTETNEVMAWHNRMKVAIGAARGLRYLHEDCRVGCIVHRDFRPNNILLTHDFEPMVGDFGLARWQADGQSAVETRVIGSFGYLAPEYTQTGLITEKTDVYAFGVVLLELISGFKATEFSRITGQPFVQEWGCLLLERKMIDAIIDPQLKQNYEEKEVERMMYAASLCISPKPEKRSRMSKVLKILEGDISTDLACNYGQHSTSYLKQYAHNLCVTESPVIPSLDHSPSSSILMQTMHYMNLSPSRKCTDRNNGTFKTLVPFKEEETVRGVQELKQPESNISGEYRAYLQGSLAKFIQNLNGH</sequence>
<dbReference type="OMA" id="RINEVCV"/>
<evidence type="ECO:0000256" key="1">
    <source>
        <dbReference type="ARBA" id="ARBA00022527"/>
    </source>
</evidence>
<dbReference type="Gramene" id="Manes.14G013500.5.v8.1">
    <property type="protein sequence ID" value="Manes.14G013500.5.v8.1.CDS"/>
    <property type="gene ID" value="Manes.14G013500.v8.1"/>
</dbReference>
<dbReference type="PANTHER" id="PTHR47989:SF37">
    <property type="entry name" value="INACTIVE PROTEIN KINASE SELMODRAFT_444075"/>
    <property type="match status" value="1"/>
</dbReference>
<dbReference type="PROSITE" id="PS00109">
    <property type="entry name" value="PROTEIN_KINASE_TYR"/>
    <property type="match status" value="1"/>
</dbReference>
<dbReference type="InterPro" id="IPR001245">
    <property type="entry name" value="Ser-Thr/Tyr_kinase_cat_dom"/>
</dbReference>
<keyword evidence="2" id="KW-0547">Nucleotide-binding</keyword>
<proteinExistence type="predicted"/>
<dbReference type="AlphaFoldDB" id="A0A2C9UIU1"/>
<dbReference type="Gramene" id="Manes.14G013500.4.v8.1">
    <property type="protein sequence ID" value="Manes.14G013500.4.v8.1.CDS"/>
    <property type="gene ID" value="Manes.14G013500.v8.1"/>
</dbReference>
<dbReference type="OrthoDB" id="1857192at2759"/>
<keyword evidence="1" id="KW-0808">Transferase</keyword>
<dbReference type="FunFam" id="3.30.200.20:FF:000162">
    <property type="entry name" value="Adenine nucleotide alpha hydrolase-like domain kinase"/>
    <property type="match status" value="1"/>
</dbReference>
<dbReference type="Gene3D" id="1.10.510.10">
    <property type="entry name" value="Transferase(Phosphotransferase) domain 1"/>
    <property type="match status" value="1"/>
</dbReference>
<dbReference type="Gene3D" id="3.30.200.20">
    <property type="entry name" value="Phosphorylase Kinase, domain 1"/>
    <property type="match status" value="1"/>
</dbReference>
<accession>A0A2C9UIU1</accession>
<gene>
    <name evidence="6" type="ORF">MANES_14G013500v8</name>
</gene>
<dbReference type="Proteomes" id="UP000091857">
    <property type="component" value="Chromosome 14"/>
</dbReference>
<evidence type="ECO:0000259" key="5">
    <source>
        <dbReference type="PROSITE" id="PS50011"/>
    </source>
</evidence>
<dbReference type="InterPro" id="IPR008266">
    <property type="entry name" value="Tyr_kinase_AS"/>
</dbReference>
<dbReference type="SUPFAM" id="SSF56112">
    <property type="entry name" value="Protein kinase-like (PK-like)"/>
    <property type="match status" value="1"/>
</dbReference>
<reference evidence="7" key="1">
    <citation type="journal article" date="2016" name="Nat. Biotechnol.">
        <title>Sequencing wild and cultivated cassava and related species reveals extensive interspecific hybridization and genetic diversity.</title>
        <authorList>
            <person name="Bredeson J.V."/>
            <person name="Lyons J.B."/>
            <person name="Prochnik S.E."/>
            <person name="Wu G.A."/>
            <person name="Ha C.M."/>
            <person name="Edsinger-Gonzales E."/>
            <person name="Grimwood J."/>
            <person name="Schmutz J."/>
            <person name="Rabbi I.Y."/>
            <person name="Egesi C."/>
            <person name="Nauluvula P."/>
            <person name="Lebot V."/>
            <person name="Ndunguru J."/>
            <person name="Mkamilo G."/>
            <person name="Bart R.S."/>
            <person name="Setter T.L."/>
            <person name="Gleadow R.M."/>
            <person name="Kulakow P."/>
            <person name="Ferguson M.E."/>
            <person name="Rounsley S."/>
            <person name="Rokhsar D.S."/>
        </authorList>
    </citation>
    <scope>NUCLEOTIDE SEQUENCE [LARGE SCALE GENOMIC DNA]</scope>
    <source>
        <strain evidence="7">cv. AM560-2</strain>
    </source>
</reference>
<evidence type="ECO:0000256" key="4">
    <source>
        <dbReference type="SAM" id="MobiDB-lite"/>
    </source>
</evidence>
<evidence type="ECO:0000313" key="7">
    <source>
        <dbReference type="Proteomes" id="UP000091857"/>
    </source>
</evidence>
<evidence type="ECO:0000256" key="2">
    <source>
        <dbReference type="ARBA" id="ARBA00022741"/>
    </source>
</evidence>
<keyword evidence="7" id="KW-1185">Reference proteome</keyword>
<organism evidence="6 7">
    <name type="scientific">Manihot esculenta</name>
    <name type="common">Cassava</name>
    <name type="synonym">Jatropha manihot</name>
    <dbReference type="NCBI Taxonomy" id="3983"/>
    <lineage>
        <taxon>Eukaryota</taxon>
        <taxon>Viridiplantae</taxon>
        <taxon>Streptophyta</taxon>
        <taxon>Embryophyta</taxon>
        <taxon>Tracheophyta</taxon>
        <taxon>Spermatophyta</taxon>
        <taxon>Magnoliopsida</taxon>
        <taxon>eudicotyledons</taxon>
        <taxon>Gunneridae</taxon>
        <taxon>Pentapetalae</taxon>
        <taxon>rosids</taxon>
        <taxon>fabids</taxon>
        <taxon>Malpighiales</taxon>
        <taxon>Euphorbiaceae</taxon>
        <taxon>Crotonoideae</taxon>
        <taxon>Manihoteae</taxon>
        <taxon>Manihot</taxon>
    </lineage>
</organism>
<comment type="caution">
    <text evidence="6">The sequence shown here is derived from an EMBL/GenBank/DDBJ whole genome shotgun (WGS) entry which is preliminary data.</text>
</comment>
<feature type="domain" description="Protein kinase" evidence="5">
    <location>
        <begin position="396"/>
        <end position="670"/>
    </location>
</feature>
<dbReference type="GO" id="GO:0005524">
    <property type="term" value="F:ATP binding"/>
    <property type="evidence" value="ECO:0007669"/>
    <property type="project" value="UniProtKB-KW"/>
</dbReference>
<dbReference type="InterPro" id="IPR011009">
    <property type="entry name" value="Kinase-like_dom_sf"/>
</dbReference>
<dbReference type="FunFam" id="1.10.510.10:FF:000298">
    <property type="entry name" value="Adenine nucleotide alpha hydrolase-like domain kinase"/>
    <property type="match status" value="1"/>
</dbReference>
<dbReference type="PANTHER" id="PTHR47989">
    <property type="entry name" value="OS01G0750732 PROTEIN"/>
    <property type="match status" value="1"/>
</dbReference>
<keyword evidence="3" id="KW-0067">ATP-binding</keyword>
<keyword evidence="1" id="KW-0723">Serine/threonine-protein kinase</keyword>
<evidence type="ECO:0000256" key="3">
    <source>
        <dbReference type="ARBA" id="ARBA00022840"/>
    </source>
</evidence>
<dbReference type="EMBL" id="CM004400">
    <property type="protein sequence ID" value="OAY30212.1"/>
    <property type="molecule type" value="Genomic_DNA"/>
</dbReference>
<feature type="region of interest" description="Disordered" evidence="4">
    <location>
        <begin position="298"/>
        <end position="317"/>
    </location>
</feature>
<keyword evidence="1" id="KW-0418">Kinase</keyword>